<dbReference type="EMBL" id="JPMI01000011">
    <property type="protein sequence ID" value="KFA94426.1"/>
    <property type="molecule type" value="Genomic_DNA"/>
</dbReference>
<feature type="signal peptide" evidence="1">
    <location>
        <begin position="1"/>
        <end position="30"/>
    </location>
</feature>
<comment type="caution">
    <text evidence="2">The sequence shown here is derived from an EMBL/GenBank/DDBJ whole genome shotgun (WGS) entry which is preliminary data.</text>
</comment>
<evidence type="ECO:0000313" key="2">
    <source>
        <dbReference type="EMBL" id="KFA94426.1"/>
    </source>
</evidence>
<accession>A0A084T141</accession>
<sequence length="252" mass="26104">MRVGALWSSRTLAVLTGLALVMAGGQQAMAAEKEPAVDEASIQRVLEDSAQIADKVVDPKSAEAVAARELAEATQRSGKVTLHLPDGATADVSKAQVYRVDDGGTLVRVPITDMTAGSVVGYVFDANRQLTQTIELHLIEHTATTGQIRIWLDGRQVLDRKITENDTKAAANAMATVAMKQEPGTRPLGFSFGKFNSCLSSAGVSSWVVASIGIACGAICAGTAGAGCIPCLTAAGGVSAGTIWFCIGKATR</sequence>
<evidence type="ECO:0000256" key="1">
    <source>
        <dbReference type="SAM" id="SignalP"/>
    </source>
</evidence>
<reference evidence="2 3" key="1">
    <citation type="submission" date="2014-07" db="EMBL/GenBank/DDBJ databases">
        <title>Draft Genome Sequence of Gephyronic Acid Producer, Cystobacter violaceus Strain Cb vi76.</title>
        <authorList>
            <person name="Stevens D.C."/>
            <person name="Young J."/>
            <person name="Carmichael R."/>
            <person name="Tan J."/>
            <person name="Taylor R.E."/>
        </authorList>
    </citation>
    <scope>NUCLEOTIDE SEQUENCE [LARGE SCALE GENOMIC DNA]</scope>
    <source>
        <strain evidence="2 3">Cb vi76</strain>
    </source>
</reference>
<evidence type="ECO:0000313" key="3">
    <source>
        <dbReference type="Proteomes" id="UP000028547"/>
    </source>
</evidence>
<proteinExistence type="predicted"/>
<name>A0A084T141_9BACT</name>
<organism evidence="2 3">
    <name type="scientific">Archangium violaceum Cb vi76</name>
    <dbReference type="NCBI Taxonomy" id="1406225"/>
    <lineage>
        <taxon>Bacteria</taxon>
        <taxon>Pseudomonadati</taxon>
        <taxon>Myxococcota</taxon>
        <taxon>Myxococcia</taxon>
        <taxon>Myxococcales</taxon>
        <taxon>Cystobacterineae</taxon>
        <taxon>Archangiaceae</taxon>
        <taxon>Archangium</taxon>
    </lineage>
</organism>
<protein>
    <submittedName>
        <fullName evidence="2">Uncharacterized protein</fullName>
    </submittedName>
</protein>
<keyword evidence="1" id="KW-0732">Signal</keyword>
<dbReference type="AlphaFoldDB" id="A0A084T141"/>
<gene>
    <name evidence="2" type="ORF">Q664_02535</name>
</gene>
<dbReference type="Proteomes" id="UP000028547">
    <property type="component" value="Unassembled WGS sequence"/>
</dbReference>
<feature type="chain" id="PRO_5001782043" evidence="1">
    <location>
        <begin position="31"/>
        <end position="252"/>
    </location>
</feature>